<feature type="transmembrane region" description="Helical" evidence="1">
    <location>
        <begin position="102"/>
        <end position="124"/>
    </location>
</feature>
<organism evidence="2 3">
    <name type="scientific">Platysternon megacephalum</name>
    <name type="common">big-headed turtle</name>
    <dbReference type="NCBI Taxonomy" id="55544"/>
    <lineage>
        <taxon>Eukaryota</taxon>
        <taxon>Metazoa</taxon>
        <taxon>Chordata</taxon>
        <taxon>Craniata</taxon>
        <taxon>Vertebrata</taxon>
        <taxon>Euteleostomi</taxon>
        <taxon>Archelosauria</taxon>
        <taxon>Testudinata</taxon>
        <taxon>Testudines</taxon>
        <taxon>Cryptodira</taxon>
        <taxon>Durocryptodira</taxon>
        <taxon>Testudinoidea</taxon>
        <taxon>Platysternidae</taxon>
        <taxon>Platysternon</taxon>
    </lineage>
</organism>
<reference evidence="2 3" key="1">
    <citation type="submission" date="2019-04" db="EMBL/GenBank/DDBJ databases">
        <title>Draft genome of the big-headed turtle Platysternon megacephalum.</title>
        <authorList>
            <person name="Gong S."/>
        </authorList>
    </citation>
    <scope>NUCLEOTIDE SEQUENCE [LARGE SCALE GENOMIC DNA]</scope>
    <source>
        <strain evidence="2">DO16091913</strain>
        <tissue evidence="2">Muscle</tissue>
    </source>
</reference>
<dbReference type="Proteomes" id="UP000297703">
    <property type="component" value="Unassembled WGS sequence"/>
</dbReference>
<accession>A0A4D9EPD9</accession>
<evidence type="ECO:0000256" key="1">
    <source>
        <dbReference type="SAM" id="Phobius"/>
    </source>
</evidence>
<keyword evidence="1" id="KW-0472">Membrane</keyword>
<evidence type="ECO:0000313" key="2">
    <source>
        <dbReference type="EMBL" id="TFK12206.1"/>
    </source>
</evidence>
<dbReference type="STRING" id="55544.A0A4D9EPD9"/>
<feature type="transmembrane region" description="Helical" evidence="1">
    <location>
        <begin position="76"/>
        <end position="96"/>
    </location>
</feature>
<proteinExistence type="predicted"/>
<sequence length="136" mass="15472">MVSIKVTKQLVLTPSMGWGGMSWKDPFVTVTFPSKVIFTSASLLLLLVHMGIFGGDLYHFTVTQKFDLMSFHGTTVLLVSHVMSFYWALLGTFYTLEANDKVLRGFALTSLVMNFALFVGRFCLDYLTIEYREELY</sequence>
<comment type="caution">
    <text evidence="2">The sequence shown here is derived from an EMBL/GenBank/DDBJ whole genome shotgun (WGS) entry which is preliminary data.</text>
</comment>
<dbReference type="PANTHER" id="PTHR37998:SF1">
    <property type="entry name" value="CATION CHANNEL SPERM-ASSOCIATED AUXILIARY SUBUNIT TMEM262"/>
    <property type="match status" value="1"/>
</dbReference>
<dbReference type="PANTHER" id="PTHR37998">
    <property type="entry name" value="TRANSMEMBRANE PROTEIN 262"/>
    <property type="match status" value="1"/>
</dbReference>
<keyword evidence="1" id="KW-1133">Transmembrane helix</keyword>
<name>A0A4D9EPD9_9SAUR</name>
<dbReference type="AlphaFoldDB" id="A0A4D9EPD9"/>
<dbReference type="OrthoDB" id="9406895at2759"/>
<reference evidence="2 3" key="2">
    <citation type="submission" date="2019-04" db="EMBL/GenBank/DDBJ databases">
        <title>The genome sequence of big-headed turtle.</title>
        <authorList>
            <person name="Gong S."/>
        </authorList>
    </citation>
    <scope>NUCLEOTIDE SEQUENCE [LARGE SCALE GENOMIC DNA]</scope>
    <source>
        <strain evidence="2">DO16091913</strain>
        <tissue evidence="2">Muscle</tissue>
    </source>
</reference>
<keyword evidence="1" id="KW-0812">Transmembrane</keyword>
<dbReference type="InterPro" id="IPR040431">
    <property type="entry name" value="TM262"/>
</dbReference>
<evidence type="ECO:0000313" key="3">
    <source>
        <dbReference type="Proteomes" id="UP000297703"/>
    </source>
</evidence>
<protein>
    <submittedName>
        <fullName evidence="2">SH2 domain-containing protein 1B-like</fullName>
    </submittedName>
</protein>
<gene>
    <name evidence="2" type="ORF">DR999_PMT04653</name>
</gene>
<keyword evidence="3" id="KW-1185">Reference proteome</keyword>
<dbReference type="EMBL" id="QXTE01000025">
    <property type="protein sequence ID" value="TFK12206.1"/>
    <property type="molecule type" value="Genomic_DNA"/>
</dbReference>
<feature type="transmembrane region" description="Helical" evidence="1">
    <location>
        <begin position="36"/>
        <end position="55"/>
    </location>
</feature>